<evidence type="ECO:0000313" key="3">
    <source>
        <dbReference type="Ensembl" id="ENSCSAVP00000008070.1"/>
    </source>
</evidence>
<reference evidence="4" key="1">
    <citation type="submission" date="2003-08" db="EMBL/GenBank/DDBJ databases">
        <authorList>
            <person name="Birren B."/>
            <person name="Nusbaum C."/>
            <person name="Abebe A."/>
            <person name="Abouelleil A."/>
            <person name="Adekoya E."/>
            <person name="Ait-zahra M."/>
            <person name="Allen N."/>
            <person name="Allen T."/>
            <person name="An P."/>
            <person name="Anderson M."/>
            <person name="Anderson S."/>
            <person name="Arachchi H."/>
            <person name="Armbruster J."/>
            <person name="Bachantsang P."/>
            <person name="Baldwin J."/>
            <person name="Barry A."/>
            <person name="Bayul T."/>
            <person name="Blitshsteyn B."/>
            <person name="Bloom T."/>
            <person name="Blye J."/>
            <person name="Boguslavskiy L."/>
            <person name="Borowsky M."/>
            <person name="Boukhgalter B."/>
            <person name="Brunache A."/>
            <person name="Butler J."/>
            <person name="Calixte N."/>
            <person name="Calvo S."/>
            <person name="Camarata J."/>
            <person name="Campo K."/>
            <person name="Chang J."/>
            <person name="Cheshatsang Y."/>
            <person name="Citroen M."/>
            <person name="Collymore A."/>
            <person name="Considine T."/>
            <person name="Cook A."/>
            <person name="Cooke P."/>
            <person name="Corum B."/>
            <person name="Cuomo C."/>
            <person name="David R."/>
            <person name="Dawoe T."/>
            <person name="Degray S."/>
            <person name="Dodge S."/>
            <person name="Dooley K."/>
            <person name="Dorje P."/>
            <person name="Dorjee K."/>
            <person name="Dorris L."/>
            <person name="Duffey N."/>
            <person name="Dupes A."/>
            <person name="Elkins T."/>
            <person name="Engels R."/>
            <person name="Erickson J."/>
            <person name="Farina A."/>
            <person name="Faro S."/>
            <person name="Ferreira P."/>
            <person name="Fischer H."/>
            <person name="Fitzgerald M."/>
            <person name="Foley K."/>
            <person name="Gage D."/>
            <person name="Galagan J."/>
            <person name="Gearin G."/>
            <person name="Gnerre S."/>
            <person name="Gnirke A."/>
            <person name="Goyette A."/>
            <person name="Graham J."/>
            <person name="Grandbois E."/>
            <person name="Gyaltsen K."/>
            <person name="Hafez N."/>
            <person name="Hagopian D."/>
            <person name="Hagos B."/>
            <person name="Hall J."/>
            <person name="Hatcher B."/>
            <person name="Heller A."/>
            <person name="Higgins H."/>
            <person name="Honan T."/>
            <person name="Horn A."/>
            <person name="Houde N."/>
            <person name="Hughes L."/>
            <person name="Hulme W."/>
            <person name="Husby E."/>
            <person name="Iliev I."/>
            <person name="Jaffe D."/>
            <person name="Jones C."/>
            <person name="Kamal M."/>
            <person name="Kamat A."/>
            <person name="Kamvysselis M."/>
            <person name="Karlsson E."/>
            <person name="Kells C."/>
            <person name="Kieu A."/>
            <person name="Kisner P."/>
            <person name="Kodira C."/>
            <person name="Kulbokas E."/>
            <person name="Labutti K."/>
            <person name="Lama D."/>
            <person name="Landers T."/>
            <person name="Leger J."/>
            <person name="Levine S."/>
            <person name="Lewis D."/>
            <person name="Lewis T."/>
            <person name="Lindblad-toh K."/>
            <person name="Liu X."/>
            <person name="Lokyitsang T."/>
            <person name="Lokyitsang Y."/>
            <person name="Lucien O."/>
            <person name="Lui A."/>
            <person name="Ma L.J."/>
            <person name="Mabbitt R."/>
            <person name="Macdonald J."/>
            <person name="Maclean C."/>
            <person name="Major J."/>
            <person name="Manning J."/>
            <person name="Marabella R."/>
            <person name="Maru K."/>
            <person name="Matthews C."/>
            <person name="Mauceli E."/>
            <person name="Mccarthy M."/>
            <person name="Mcdonough S."/>
            <person name="Mcghee T."/>
            <person name="Meldrim J."/>
            <person name="Meneus L."/>
            <person name="Mesirov J."/>
            <person name="Mihalev A."/>
            <person name="Mihova T."/>
            <person name="Mikkelsen T."/>
            <person name="Mlenga V."/>
            <person name="Moru K."/>
            <person name="Mozes J."/>
            <person name="Mulrain L."/>
            <person name="Munson G."/>
            <person name="Naylor J."/>
            <person name="Newes C."/>
            <person name="Nguyen C."/>
            <person name="Nguyen N."/>
            <person name="Nguyen T."/>
            <person name="Nicol R."/>
            <person name="Nielsen C."/>
            <person name="Nizzari M."/>
            <person name="Norbu C."/>
            <person name="Norbu N."/>
            <person name="O'donnell P."/>
            <person name="Okoawo O."/>
            <person name="O'leary S."/>
            <person name="Omotosho B."/>
            <person name="O'neill K."/>
            <person name="Osman S."/>
            <person name="Parker S."/>
            <person name="Perrin D."/>
            <person name="Phunkhang P."/>
            <person name="Piqani B."/>
            <person name="Purcell S."/>
            <person name="Rachupka T."/>
            <person name="Ramasamy U."/>
            <person name="Rameau R."/>
            <person name="Ray V."/>
            <person name="Raymond C."/>
            <person name="Retta R."/>
            <person name="Richardson S."/>
            <person name="Rise C."/>
            <person name="Rodriguez J."/>
            <person name="Rogers J."/>
            <person name="Rogov P."/>
            <person name="Rutman M."/>
            <person name="Schupbach R."/>
            <person name="Seaman C."/>
            <person name="Settipalli S."/>
            <person name="Sharpe T."/>
            <person name="Sheridan J."/>
            <person name="Sherpa N."/>
            <person name="Shi J."/>
            <person name="Smirnov S."/>
            <person name="Smith C."/>
            <person name="Sougnez C."/>
            <person name="Spencer B."/>
            <person name="Stalker J."/>
            <person name="Stange-thomann N."/>
            <person name="Stavropoulos S."/>
            <person name="Stetson K."/>
            <person name="Stone C."/>
            <person name="Stone S."/>
            <person name="Stubbs M."/>
            <person name="Talamas J."/>
            <person name="Tchuinga P."/>
            <person name="Tenzing P."/>
            <person name="Tesfaye S."/>
            <person name="Theodore J."/>
            <person name="Thoulutsang Y."/>
            <person name="Topham K."/>
            <person name="Towey S."/>
            <person name="Tsamla T."/>
            <person name="Tsomo N."/>
            <person name="Vallee D."/>
            <person name="Vassiliev H."/>
            <person name="Venkataraman V."/>
            <person name="Vinson J."/>
            <person name="Vo A."/>
            <person name="Wade C."/>
            <person name="Wang S."/>
            <person name="Wangchuk T."/>
            <person name="Wangdi T."/>
            <person name="Whittaker C."/>
            <person name="Wilkinson J."/>
            <person name="Wu Y."/>
            <person name="Wyman D."/>
            <person name="Yadav S."/>
            <person name="Yang S."/>
            <person name="Yang X."/>
            <person name="Yeager S."/>
            <person name="Yee E."/>
            <person name="Young G."/>
            <person name="Zainoun J."/>
            <person name="Zembeck L."/>
            <person name="Zimmer A."/>
            <person name="Zody M."/>
            <person name="Lander E."/>
        </authorList>
    </citation>
    <scope>NUCLEOTIDE SEQUENCE [LARGE SCALE GENOMIC DNA]</scope>
</reference>
<evidence type="ECO:0000256" key="1">
    <source>
        <dbReference type="SAM" id="MobiDB-lite"/>
    </source>
</evidence>
<dbReference type="Proteomes" id="UP000007875">
    <property type="component" value="Unassembled WGS sequence"/>
</dbReference>
<feature type="compositionally biased region" description="Polar residues" evidence="1">
    <location>
        <begin position="1"/>
        <end position="22"/>
    </location>
</feature>
<dbReference type="InParanoid" id="H2YRW0"/>
<dbReference type="GeneTree" id="ENSGT00660000097370"/>
<sequence length="79" mass="8908">MHPNITKYSSNVVTTKPTTQTSKVEDESTLTPALIATLSMLAGIFLIAVAVRIWSRCKKYETGDSVRNSSTRSYLYDWY</sequence>
<evidence type="ECO:0000256" key="2">
    <source>
        <dbReference type="SAM" id="Phobius"/>
    </source>
</evidence>
<dbReference type="HOGENOM" id="CLU_2605335_0_0_1"/>
<evidence type="ECO:0000313" key="4">
    <source>
        <dbReference type="Proteomes" id="UP000007875"/>
    </source>
</evidence>
<reference evidence="3" key="3">
    <citation type="submission" date="2025-09" db="UniProtKB">
        <authorList>
            <consortium name="Ensembl"/>
        </authorList>
    </citation>
    <scope>IDENTIFICATION</scope>
</reference>
<keyword evidence="2" id="KW-0812">Transmembrane</keyword>
<feature type="region of interest" description="Disordered" evidence="1">
    <location>
        <begin position="1"/>
        <end position="24"/>
    </location>
</feature>
<reference evidence="3" key="2">
    <citation type="submission" date="2025-08" db="UniProtKB">
        <authorList>
            <consortium name="Ensembl"/>
        </authorList>
    </citation>
    <scope>IDENTIFICATION</scope>
</reference>
<organism evidence="3 4">
    <name type="scientific">Ciona savignyi</name>
    <name type="common">Pacific transparent sea squirt</name>
    <dbReference type="NCBI Taxonomy" id="51511"/>
    <lineage>
        <taxon>Eukaryota</taxon>
        <taxon>Metazoa</taxon>
        <taxon>Chordata</taxon>
        <taxon>Tunicata</taxon>
        <taxon>Ascidiacea</taxon>
        <taxon>Phlebobranchia</taxon>
        <taxon>Cionidae</taxon>
        <taxon>Ciona</taxon>
    </lineage>
</organism>
<proteinExistence type="predicted"/>
<accession>H2YRW0</accession>
<dbReference type="OMA" id="RSYLYDW"/>
<keyword evidence="2" id="KW-0472">Membrane</keyword>
<protein>
    <submittedName>
        <fullName evidence="3">Uncharacterized protein</fullName>
    </submittedName>
</protein>
<feature type="transmembrane region" description="Helical" evidence="2">
    <location>
        <begin position="33"/>
        <end position="54"/>
    </location>
</feature>
<dbReference type="Ensembl" id="ENSCSAVT00000008178.1">
    <property type="protein sequence ID" value="ENSCSAVP00000008070.1"/>
    <property type="gene ID" value="ENSCSAVG00000004809.1"/>
</dbReference>
<keyword evidence="2" id="KW-1133">Transmembrane helix</keyword>
<keyword evidence="4" id="KW-1185">Reference proteome</keyword>
<dbReference type="AlphaFoldDB" id="H2YRW0"/>
<name>H2YRW0_CIOSA</name>